<evidence type="ECO:0000259" key="8">
    <source>
        <dbReference type="PROSITE" id="PS50850"/>
    </source>
</evidence>
<dbReference type="Proteomes" id="UP000799753">
    <property type="component" value="Unassembled WGS sequence"/>
</dbReference>
<dbReference type="InterPro" id="IPR036259">
    <property type="entry name" value="MFS_trans_sf"/>
</dbReference>
<feature type="transmembrane region" description="Helical" evidence="7">
    <location>
        <begin position="73"/>
        <end position="91"/>
    </location>
</feature>
<evidence type="ECO:0000256" key="7">
    <source>
        <dbReference type="SAM" id="Phobius"/>
    </source>
</evidence>
<dbReference type="PROSITE" id="PS00217">
    <property type="entry name" value="SUGAR_TRANSPORT_2"/>
    <property type="match status" value="1"/>
</dbReference>
<evidence type="ECO:0000313" key="9">
    <source>
        <dbReference type="EMBL" id="KAF2634130.1"/>
    </source>
</evidence>
<dbReference type="GO" id="GO:0022857">
    <property type="term" value="F:transmembrane transporter activity"/>
    <property type="evidence" value="ECO:0007669"/>
    <property type="project" value="InterPro"/>
</dbReference>
<dbReference type="InterPro" id="IPR050814">
    <property type="entry name" value="Myo-inositol_Transporter"/>
</dbReference>
<sequence length="160" mass="17661">MICRGWDQSSMAGANVQWPDDLYLNITRLREAPTTQSVTVFSWRQAAPFFIASLVAFFITDFFVNEGKVGRRWAIVFAGCFSLASVVGAAFIKGWKAFMACRLLLGVGMGAKASIVPIYLTEIAPDQIRGMLAMSWQLFDTFGIFIANCANLLVFRLGPS</sequence>
<name>A0A6A6RFN3_9PLEO</name>
<dbReference type="PROSITE" id="PS50850">
    <property type="entry name" value="MFS"/>
    <property type="match status" value="1"/>
</dbReference>
<keyword evidence="4 7" id="KW-0812">Transmembrane</keyword>
<feature type="domain" description="Major facilitator superfamily (MFS) profile" evidence="8">
    <location>
        <begin position="1"/>
        <end position="160"/>
    </location>
</feature>
<proteinExistence type="inferred from homology"/>
<feature type="transmembrane region" description="Helical" evidence="7">
    <location>
        <begin position="46"/>
        <end position="64"/>
    </location>
</feature>
<keyword evidence="3" id="KW-0813">Transport</keyword>
<evidence type="ECO:0000256" key="4">
    <source>
        <dbReference type="ARBA" id="ARBA00022692"/>
    </source>
</evidence>
<dbReference type="InterPro" id="IPR020846">
    <property type="entry name" value="MFS_dom"/>
</dbReference>
<keyword evidence="5 7" id="KW-1133">Transmembrane helix</keyword>
<comment type="similarity">
    <text evidence="2">Belongs to the major facilitator superfamily. Sugar transporter (TC 2.A.1.1) family.</text>
</comment>
<feature type="transmembrane region" description="Helical" evidence="7">
    <location>
        <begin position="132"/>
        <end position="155"/>
    </location>
</feature>
<dbReference type="InterPro" id="IPR005829">
    <property type="entry name" value="Sugar_transporter_CS"/>
</dbReference>
<dbReference type="OrthoDB" id="6339427at2759"/>
<reference evidence="9" key="1">
    <citation type="journal article" date="2020" name="Stud. Mycol.">
        <title>101 Dothideomycetes genomes: a test case for predicting lifestyles and emergence of pathogens.</title>
        <authorList>
            <person name="Haridas S."/>
            <person name="Albert R."/>
            <person name="Binder M."/>
            <person name="Bloem J."/>
            <person name="Labutti K."/>
            <person name="Salamov A."/>
            <person name="Andreopoulos B."/>
            <person name="Baker S."/>
            <person name="Barry K."/>
            <person name="Bills G."/>
            <person name="Bluhm B."/>
            <person name="Cannon C."/>
            <person name="Castanera R."/>
            <person name="Culley D."/>
            <person name="Daum C."/>
            <person name="Ezra D."/>
            <person name="Gonzalez J."/>
            <person name="Henrissat B."/>
            <person name="Kuo A."/>
            <person name="Liang C."/>
            <person name="Lipzen A."/>
            <person name="Lutzoni F."/>
            <person name="Magnuson J."/>
            <person name="Mondo S."/>
            <person name="Nolan M."/>
            <person name="Ohm R."/>
            <person name="Pangilinan J."/>
            <person name="Park H.-J."/>
            <person name="Ramirez L."/>
            <person name="Alfaro M."/>
            <person name="Sun H."/>
            <person name="Tritt A."/>
            <person name="Yoshinaga Y."/>
            <person name="Zwiers L.-H."/>
            <person name="Turgeon B."/>
            <person name="Goodwin S."/>
            <person name="Spatafora J."/>
            <person name="Crous P."/>
            <person name="Grigoriev I."/>
        </authorList>
    </citation>
    <scope>NUCLEOTIDE SEQUENCE</scope>
    <source>
        <strain evidence="9">CBS 473.64</strain>
    </source>
</reference>
<accession>A0A6A6RFN3</accession>
<comment type="subcellular location">
    <subcellularLocation>
        <location evidence="1">Membrane</location>
        <topology evidence="1">Multi-pass membrane protein</topology>
    </subcellularLocation>
</comment>
<dbReference type="GO" id="GO:0016020">
    <property type="term" value="C:membrane"/>
    <property type="evidence" value="ECO:0007669"/>
    <property type="project" value="UniProtKB-SubCell"/>
</dbReference>
<dbReference type="EMBL" id="MU006862">
    <property type="protein sequence ID" value="KAF2634130.1"/>
    <property type="molecule type" value="Genomic_DNA"/>
</dbReference>
<dbReference type="SUPFAM" id="SSF103473">
    <property type="entry name" value="MFS general substrate transporter"/>
    <property type="match status" value="1"/>
</dbReference>
<feature type="transmembrane region" description="Helical" evidence="7">
    <location>
        <begin position="97"/>
        <end position="120"/>
    </location>
</feature>
<keyword evidence="6 7" id="KW-0472">Membrane</keyword>
<evidence type="ECO:0000256" key="6">
    <source>
        <dbReference type="ARBA" id="ARBA00023136"/>
    </source>
</evidence>
<dbReference type="PANTHER" id="PTHR48020">
    <property type="entry name" value="PROTON MYO-INOSITOL COTRANSPORTER"/>
    <property type="match status" value="1"/>
</dbReference>
<dbReference type="AlphaFoldDB" id="A0A6A6RFN3"/>
<organism evidence="9 10">
    <name type="scientific">Massarina eburnea CBS 473.64</name>
    <dbReference type="NCBI Taxonomy" id="1395130"/>
    <lineage>
        <taxon>Eukaryota</taxon>
        <taxon>Fungi</taxon>
        <taxon>Dikarya</taxon>
        <taxon>Ascomycota</taxon>
        <taxon>Pezizomycotina</taxon>
        <taxon>Dothideomycetes</taxon>
        <taxon>Pleosporomycetidae</taxon>
        <taxon>Pleosporales</taxon>
        <taxon>Massarineae</taxon>
        <taxon>Massarinaceae</taxon>
        <taxon>Massarina</taxon>
    </lineage>
</organism>
<dbReference type="PANTHER" id="PTHR48020:SF40">
    <property type="entry name" value="MAJOR FACILITATOR SUPERFAMILY (MFS) PROFILE DOMAIN-CONTAINING PROTEIN"/>
    <property type="match status" value="1"/>
</dbReference>
<evidence type="ECO:0000313" key="10">
    <source>
        <dbReference type="Proteomes" id="UP000799753"/>
    </source>
</evidence>
<dbReference type="Gene3D" id="1.20.1250.20">
    <property type="entry name" value="MFS general substrate transporter like domains"/>
    <property type="match status" value="1"/>
</dbReference>
<dbReference type="Pfam" id="PF00083">
    <property type="entry name" value="Sugar_tr"/>
    <property type="match status" value="1"/>
</dbReference>
<keyword evidence="10" id="KW-1185">Reference proteome</keyword>
<evidence type="ECO:0000256" key="2">
    <source>
        <dbReference type="ARBA" id="ARBA00010992"/>
    </source>
</evidence>
<evidence type="ECO:0000256" key="5">
    <source>
        <dbReference type="ARBA" id="ARBA00022989"/>
    </source>
</evidence>
<evidence type="ECO:0000256" key="3">
    <source>
        <dbReference type="ARBA" id="ARBA00022448"/>
    </source>
</evidence>
<gene>
    <name evidence="9" type="ORF">P280DRAFT_319327</name>
</gene>
<protein>
    <recommendedName>
        <fullName evidence="8">Major facilitator superfamily (MFS) profile domain-containing protein</fullName>
    </recommendedName>
</protein>
<dbReference type="InterPro" id="IPR005828">
    <property type="entry name" value="MFS_sugar_transport-like"/>
</dbReference>
<evidence type="ECO:0000256" key="1">
    <source>
        <dbReference type="ARBA" id="ARBA00004141"/>
    </source>
</evidence>